<sequence length="169" mass="18937">QRRGNEPEARTAVLDKWCLRVGFKDIVQLYHADLTDEHRSKILMLINTGKILIVICTDAFGMRADCRAILRVIQLKFDPTHMTAEMRKHIAATGELPAPPEIDELDEDGPITLENDVALIRSGTDSRAVAKKIVDDELLMLARHGLELDACILRLILDHLAQPKAETLP</sequence>
<dbReference type="Proteomes" id="UP000836404">
    <property type="component" value="Unassembled WGS sequence"/>
</dbReference>
<keyword evidence="2" id="KW-1185">Reference proteome</keyword>
<gene>
    <name evidence="1" type="ORF">JKILLFL_G1585</name>
</gene>
<dbReference type="AlphaFoldDB" id="A0A9N8L8S2"/>
<dbReference type="Gene3D" id="3.40.50.300">
    <property type="entry name" value="P-loop containing nucleotide triphosphate hydrolases"/>
    <property type="match status" value="1"/>
</dbReference>
<dbReference type="EMBL" id="CAJHJF010000330">
    <property type="protein sequence ID" value="CAD6900444.1"/>
    <property type="molecule type" value="Genomic_DNA"/>
</dbReference>
<dbReference type="InterPro" id="IPR027417">
    <property type="entry name" value="P-loop_NTPase"/>
</dbReference>
<name>A0A9N8L8S2_9BASI</name>
<proteinExistence type="predicted"/>
<feature type="non-terminal residue" evidence="1">
    <location>
        <position position="1"/>
    </location>
</feature>
<comment type="caution">
    <text evidence="1">The sequence shown here is derived from an EMBL/GenBank/DDBJ whole genome shotgun (WGS) entry which is preliminary data.</text>
</comment>
<dbReference type="SUPFAM" id="SSF52540">
    <property type="entry name" value="P-loop containing nucleoside triphosphate hydrolases"/>
    <property type="match status" value="1"/>
</dbReference>
<evidence type="ECO:0000313" key="2">
    <source>
        <dbReference type="Proteomes" id="UP000836404"/>
    </source>
</evidence>
<organism evidence="1 2">
    <name type="scientific">Tilletia laevis</name>
    <dbReference type="NCBI Taxonomy" id="157183"/>
    <lineage>
        <taxon>Eukaryota</taxon>
        <taxon>Fungi</taxon>
        <taxon>Dikarya</taxon>
        <taxon>Basidiomycota</taxon>
        <taxon>Ustilaginomycotina</taxon>
        <taxon>Exobasidiomycetes</taxon>
        <taxon>Tilletiales</taxon>
        <taxon>Tilletiaceae</taxon>
        <taxon>Tilletia</taxon>
    </lineage>
</organism>
<reference evidence="1 2" key="1">
    <citation type="submission" date="2020-10" db="EMBL/GenBank/DDBJ databases">
        <authorList>
            <person name="Sedaghatjoo S."/>
        </authorList>
    </citation>
    <scope>NUCLEOTIDE SEQUENCE [LARGE SCALE GENOMIC DNA]</scope>
    <source>
        <strain evidence="1 2">LLFL</strain>
    </source>
</reference>
<protein>
    <submittedName>
        <fullName evidence="1">Uncharacterized protein</fullName>
    </submittedName>
</protein>
<accession>A0A9N8L8S2</accession>
<evidence type="ECO:0000313" key="1">
    <source>
        <dbReference type="EMBL" id="CAD6900444.1"/>
    </source>
</evidence>